<evidence type="ECO:0000256" key="1">
    <source>
        <dbReference type="ARBA" id="ARBA00022729"/>
    </source>
</evidence>
<dbReference type="InterPro" id="IPR026444">
    <property type="entry name" value="Secre_tail"/>
</dbReference>
<dbReference type="OrthoDB" id="9816120at2"/>
<comment type="caution">
    <text evidence="5">The sequence shown here is derived from an EMBL/GenBank/DDBJ whole genome shotgun (WGS) entry which is preliminary data.</text>
</comment>
<dbReference type="InterPro" id="IPR011519">
    <property type="entry name" value="UnbV_ASPIC"/>
</dbReference>
<reference evidence="5 6" key="1">
    <citation type="submission" date="2018-06" db="EMBL/GenBank/DDBJ databases">
        <title>Genomic Encyclopedia of Type Strains, Phase III (KMG-III): the genomes of soil and plant-associated and newly described type strains.</title>
        <authorList>
            <person name="Whitman W."/>
        </authorList>
    </citation>
    <scope>NUCLEOTIDE SEQUENCE [LARGE SCALE GENOMIC DNA]</scope>
    <source>
        <strain evidence="5 6">CGMCC 1.12504</strain>
    </source>
</reference>
<dbReference type="Gene3D" id="2.130.10.130">
    <property type="entry name" value="Integrin alpha, N-terminal"/>
    <property type="match status" value="2"/>
</dbReference>
<evidence type="ECO:0000259" key="3">
    <source>
        <dbReference type="Pfam" id="PF07593"/>
    </source>
</evidence>
<dbReference type="InterPro" id="IPR028994">
    <property type="entry name" value="Integrin_alpha_N"/>
</dbReference>
<keyword evidence="6" id="KW-1185">Reference proteome</keyword>
<dbReference type="RefSeq" id="WP_112086625.1">
    <property type="nucleotide sequence ID" value="NZ_QLSV01000011.1"/>
</dbReference>
<sequence length="684" mass="73714">MKKITFILFLLSGIFSAVAQSTCAEPTVLNGAGLYQVEEILGTDVASPICANNGVVTNSPKSEWFSYTPSEDFTVTITTDIDENTPRVDTRFHVYTGSCGSLTCFAGDDDSGVGSNNYSSVDTFIVTANTTYLIAFDNKWTSNGFTFQLLETPYETPPGNPVTFSNMNVSSINSQYNICVVDMNGDFLDDIVGVSSSNIRIHTQNANGTFTMTDYPTTPAENMPSWSLAAGDYNRDGINDLMYGGGSGVTFMKSNESGTGFDQVSFEPYVFCQRTNFIDLNNDGHLDAFSCHDVQPNVYFLNDGTGEFDFYQSNVTPGAISLGIFPSGGNYGSIWIDYDNDGDQDLFIAKCRGGSSGAKFNELHRNNGDGTFTDVSVESNLRDPLQTWSAAWADFDNDGDMDVIVGASSFTDGGHKFMRNNGDGTFTDITEGSGWDTNTSTSIEHIAHDFNNDGFVDVMGGGSKIMYNLGDGTFTAASTGFGVSAVGDLNNDGFLDFQTGNTLRLNNGNSNNWIKLTLQGVESNRNGIGARIEIYGAWGKQIRDARSGEGFEYMSTLNIHFGIGEATAIDQVIVRWPSGVIDTFDNVEINQTLAVVEGGTLSVGDNAFTSFSVYPNPAKDVVTIKSSATSQVVSAEIYDINGKKVLASPVVNDTFSIQSLSTGTYILLAKDSEGTLSTHKLIKQ</sequence>
<dbReference type="InterPro" id="IPR027039">
    <property type="entry name" value="Crtac1"/>
</dbReference>
<keyword evidence="1 2" id="KW-0732">Signal</keyword>
<organism evidence="5 6">
    <name type="scientific">Flavobacterium lacus</name>
    <dbReference type="NCBI Taxonomy" id="1353778"/>
    <lineage>
        <taxon>Bacteria</taxon>
        <taxon>Pseudomonadati</taxon>
        <taxon>Bacteroidota</taxon>
        <taxon>Flavobacteriia</taxon>
        <taxon>Flavobacteriales</taxon>
        <taxon>Flavobacteriaceae</taxon>
        <taxon>Flavobacterium</taxon>
    </lineage>
</organism>
<dbReference type="PANTHER" id="PTHR16026:SF0">
    <property type="entry name" value="CARTILAGE ACIDIC PROTEIN 1"/>
    <property type="match status" value="1"/>
</dbReference>
<feature type="domain" description="ASPIC/UnbV" evidence="3">
    <location>
        <begin position="527"/>
        <end position="593"/>
    </location>
</feature>
<name>A0A328WPC3_9FLAO</name>
<dbReference type="Proteomes" id="UP000249518">
    <property type="component" value="Unassembled WGS sequence"/>
</dbReference>
<protein>
    <submittedName>
        <fullName evidence="5">Putative secreted protein (Por secretion system target)</fullName>
    </submittedName>
</protein>
<evidence type="ECO:0000313" key="5">
    <source>
        <dbReference type="EMBL" id="RAR47135.1"/>
    </source>
</evidence>
<accession>A0A328WPC3</accession>
<dbReference type="SUPFAM" id="SSF69318">
    <property type="entry name" value="Integrin alpha N-terminal domain"/>
    <property type="match status" value="2"/>
</dbReference>
<evidence type="ECO:0000256" key="2">
    <source>
        <dbReference type="SAM" id="SignalP"/>
    </source>
</evidence>
<gene>
    <name evidence="5" type="ORF">B0I10_11143</name>
</gene>
<dbReference type="EMBL" id="QLSV01000011">
    <property type="protein sequence ID" value="RAR47135.1"/>
    <property type="molecule type" value="Genomic_DNA"/>
</dbReference>
<dbReference type="Pfam" id="PF07593">
    <property type="entry name" value="UnbV_ASPIC"/>
    <property type="match status" value="1"/>
</dbReference>
<feature type="signal peptide" evidence="2">
    <location>
        <begin position="1"/>
        <end position="19"/>
    </location>
</feature>
<dbReference type="Pfam" id="PF18962">
    <property type="entry name" value="Por_Secre_tail"/>
    <property type="match status" value="1"/>
</dbReference>
<dbReference type="NCBIfam" id="TIGR04183">
    <property type="entry name" value="Por_Secre_tail"/>
    <property type="match status" value="1"/>
</dbReference>
<proteinExistence type="predicted"/>
<evidence type="ECO:0000259" key="4">
    <source>
        <dbReference type="Pfam" id="PF18962"/>
    </source>
</evidence>
<feature type="chain" id="PRO_5016239230" evidence="2">
    <location>
        <begin position="20"/>
        <end position="684"/>
    </location>
</feature>
<dbReference type="AlphaFoldDB" id="A0A328WPC3"/>
<evidence type="ECO:0000313" key="6">
    <source>
        <dbReference type="Proteomes" id="UP000249518"/>
    </source>
</evidence>
<feature type="domain" description="Secretion system C-terminal sorting" evidence="4">
    <location>
        <begin position="613"/>
        <end position="682"/>
    </location>
</feature>
<dbReference type="InterPro" id="IPR013517">
    <property type="entry name" value="FG-GAP"/>
</dbReference>
<dbReference type="PANTHER" id="PTHR16026">
    <property type="entry name" value="CARTILAGE ACIDIC PROTEIN 1"/>
    <property type="match status" value="1"/>
</dbReference>
<dbReference type="Pfam" id="PF13517">
    <property type="entry name" value="FG-GAP_3"/>
    <property type="match status" value="2"/>
</dbReference>